<evidence type="ECO:0000313" key="2">
    <source>
        <dbReference type="Proteomes" id="UP001596287"/>
    </source>
</evidence>
<proteinExistence type="predicted"/>
<protein>
    <submittedName>
        <fullName evidence="1">Uncharacterized protein</fullName>
    </submittedName>
</protein>
<organism evidence="1 2">
    <name type="scientific">Flavobacterium qiangtangense</name>
    <dbReference type="NCBI Taxonomy" id="1442595"/>
    <lineage>
        <taxon>Bacteria</taxon>
        <taxon>Pseudomonadati</taxon>
        <taxon>Bacteroidota</taxon>
        <taxon>Flavobacteriia</taxon>
        <taxon>Flavobacteriales</taxon>
        <taxon>Flavobacteriaceae</taxon>
        <taxon>Flavobacterium</taxon>
    </lineage>
</organism>
<dbReference type="Pfam" id="PF20459">
    <property type="entry name" value="DUF6712"/>
    <property type="match status" value="1"/>
</dbReference>
<sequence length="161" mass="18825">MLDTLLIQPGDNLMNRLTAISGNVDMDKLTPSIWTAQITDIQRILTKPLYDKILTDFDNNNLAGEYLKIFEDYVSQMLIFYATSDFIMKNTIMIANGGNFIHTPENSTIPDFKQTDRISKHYRDLGAHFELEFYEYMKSKSIPEYKRRCVDTDSFNFPWQL</sequence>
<accession>A0ABW1PLZ5</accession>
<dbReference type="RefSeq" id="WP_379790486.1">
    <property type="nucleotide sequence ID" value="NZ_JBHSQB010000004.1"/>
</dbReference>
<name>A0ABW1PLZ5_9FLAO</name>
<dbReference type="InterPro" id="IPR046558">
    <property type="entry name" value="DUF6712"/>
</dbReference>
<gene>
    <name evidence="1" type="ORF">ACFPVY_04065</name>
</gene>
<reference evidence="2" key="1">
    <citation type="journal article" date="2019" name="Int. J. Syst. Evol. Microbiol.">
        <title>The Global Catalogue of Microorganisms (GCM) 10K type strain sequencing project: providing services to taxonomists for standard genome sequencing and annotation.</title>
        <authorList>
            <consortium name="The Broad Institute Genomics Platform"/>
            <consortium name="The Broad Institute Genome Sequencing Center for Infectious Disease"/>
            <person name="Wu L."/>
            <person name="Ma J."/>
        </authorList>
    </citation>
    <scope>NUCLEOTIDE SEQUENCE [LARGE SCALE GENOMIC DNA]</scope>
    <source>
        <strain evidence="2">CCUG 49679</strain>
    </source>
</reference>
<comment type="caution">
    <text evidence="1">The sequence shown here is derived from an EMBL/GenBank/DDBJ whole genome shotgun (WGS) entry which is preliminary data.</text>
</comment>
<dbReference type="Proteomes" id="UP001596287">
    <property type="component" value="Unassembled WGS sequence"/>
</dbReference>
<keyword evidence="2" id="KW-1185">Reference proteome</keyword>
<dbReference type="EMBL" id="JBHSQB010000004">
    <property type="protein sequence ID" value="MFC6095812.1"/>
    <property type="molecule type" value="Genomic_DNA"/>
</dbReference>
<evidence type="ECO:0000313" key="1">
    <source>
        <dbReference type="EMBL" id="MFC6095812.1"/>
    </source>
</evidence>